<accession>A0A8S5TI17</accession>
<dbReference type="EMBL" id="BK032828">
    <property type="protein sequence ID" value="DAF62784.1"/>
    <property type="molecule type" value="Genomic_DNA"/>
</dbReference>
<evidence type="ECO:0000313" key="1">
    <source>
        <dbReference type="EMBL" id="DAF62784.1"/>
    </source>
</evidence>
<sequence>MQPSFSLLPKSRNIINHSGEVIHQTPEIRNLNKQKQCFQFFR</sequence>
<reference evidence="1" key="1">
    <citation type="journal article" date="2021" name="Proc. Natl. Acad. Sci. U.S.A.">
        <title>A Catalog of Tens of Thousands of Viruses from Human Metagenomes Reveals Hidden Associations with Chronic Diseases.</title>
        <authorList>
            <person name="Tisza M.J."/>
            <person name="Buck C.B."/>
        </authorList>
    </citation>
    <scope>NUCLEOTIDE SEQUENCE</scope>
    <source>
        <strain evidence="1">Ctiv53</strain>
    </source>
</reference>
<name>A0A8S5TI17_9CAUD</name>
<proteinExistence type="predicted"/>
<organism evidence="1">
    <name type="scientific">Myoviridae sp. ctiv53</name>
    <dbReference type="NCBI Taxonomy" id="2827703"/>
    <lineage>
        <taxon>Viruses</taxon>
        <taxon>Duplodnaviria</taxon>
        <taxon>Heunggongvirae</taxon>
        <taxon>Uroviricota</taxon>
        <taxon>Caudoviricetes</taxon>
    </lineage>
</organism>
<protein>
    <submittedName>
        <fullName evidence="1">Uncharacterized protein</fullName>
    </submittedName>
</protein>